<reference evidence="2 3" key="1">
    <citation type="submission" date="2020-08" db="EMBL/GenBank/DDBJ databases">
        <title>Genomic Encyclopedia of Type Strains, Phase IV (KMG-IV): sequencing the most valuable type-strain genomes for metagenomic binning, comparative biology and taxonomic classification.</title>
        <authorList>
            <person name="Goeker M."/>
        </authorList>
    </citation>
    <scope>NUCLEOTIDE SEQUENCE [LARGE SCALE GENOMIC DNA]</scope>
    <source>
        <strain evidence="2 3">DSM 26963</strain>
    </source>
</reference>
<evidence type="ECO:0000313" key="3">
    <source>
        <dbReference type="Proteomes" id="UP000521313"/>
    </source>
</evidence>
<comment type="caution">
    <text evidence="2">The sequence shown here is derived from an EMBL/GenBank/DDBJ whole genome shotgun (WGS) entry which is preliminary data.</text>
</comment>
<accession>A0A7W8FYH6</accession>
<feature type="transmembrane region" description="Helical" evidence="1">
    <location>
        <begin position="55"/>
        <end position="75"/>
    </location>
</feature>
<dbReference type="Proteomes" id="UP000521313">
    <property type="component" value="Unassembled WGS sequence"/>
</dbReference>
<dbReference type="EMBL" id="JACHHD010000006">
    <property type="protein sequence ID" value="MBB5184795.1"/>
    <property type="molecule type" value="Genomic_DNA"/>
</dbReference>
<sequence>MNGEVLSIVVFLALFGFGIYEMYRGVKQLMEHNKNRKEYMENHNKPYDFFEEYKLWFTIYSGVAVFSIGACIYQAVNYRDWMYAMGFLVLAACCVSFAMDCLVKRRAWFYEEGFFYEKKFYRYRSVARVSKTTGFKPGYDVNFMKDPSMIVTKKMAFEIQKRMEAYKANKKKGK</sequence>
<dbReference type="AlphaFoldDB" id="A0A7W8FYH6"/>
<evidence type="ECO:0000256" key="1">
    <source>
        <dbReference type="SAM" id="Phobius"/>
    </source>
</evidence>
<evidence type="ECO:0000313" key="2">
    <source>
        <dbReference type="EMBL" id="MBB5184795.1"/>
    </source>
</evidence>
<keyword evidence="1" id="KW-1133">Transmembrane helix</keyword>
<dbReference type="RefSeq" id="WP_183375094.1">
    <property type="nucleotide sequence ID" value="NZ_JACHHD010000006.1"/>
</dbReference>
<keyword evidence="1" id="KW-0812">Transmembrane</keyword>
<feature type="transmembrane region" description="Helical" evidence="1">
    <location>
        <begin position="6"/>
        <end position="23"/>
    </location>
</feature>
<feature type="transmembrane region" description="Helical" evidence="1">
    <location>
        <begin position="81"/>
        <end position="103"/>
    </location>
</feature>
<organism evidence="2 3">
    <name type="scientific">Faecalicoccus acidiformans</name>
    <dbReference type="NCBI Taxonomy" id="915173"/>
    <lineage>
        <taxon>Bacteria</taxon>
        <taxon>Bacillati</taxon>
        <taxon>Bacillota</taxon>
        <taxon>Erysipelotrichia</taxon>
        <taxon>Erysipelotrichales</taxon>
        <taxon>Erysipelotrichaceae</taxon>
        <taxon>Faecalicoccus</taxon>
    </lineage>
</organism>
<gene>
    <name evidence="2" type="ORF">HNQ43_000838</name>
</gene>
<protein>
    <submittedName>
        <fullName evidence="2">Uncharacterized membrane protein YobD (UPF0266 family)</fullName>
    </submittedName>
</protein>
<proteinExistence type="predicted"/>
<name>A0A7W8FYH6_9FIRM</name>
<keyword evidence="1" id="KW-0472">Membrane</keyword>